<dbReference type="PROSITE" id="PS50893">
    <property type="entry name" value="ABC_TRANSPORTER_2"/>
    <property type="match status" value="1"/>
</dbReference>
<evidence type="ECO:0000256" key="1">
    <source>
        <dbReference type="ARBA" id="ARBA00022448"/>
    </source>
</evidence>
<evidence type="ECO:0000313" key="6">
    <source>
        <dbReference type="Proteomes" id="UP000283805"/>
    </source>
</evidence>
<sequence length="355" mass="39191">MSAVRAIRKSCVGNCSSPVVTPTRGCDGSPAEVYKFRAVVSESVSSAESQAIELESLTKYYGDVRGIEDLTFTVRRGEIFGFLGPNGAGKSTAIRVLLGLLRPTDGAASLLGRDVTDRTALCEAKRHVGYLPSDATFYNRVTGSAVLDYFARLRGDDRRAELLERFPVPLDRNVKAYSSGNRQKLAIVAAFMHEPELVIMDEPTSGLDPLVQNEFYELLEERRDAGRTSFFSSHVLSEVRRVCDRVGIIKNGRLIELDTVENILAEGGTVVTVRLAEDPPPDALEFPGVARVERHDSDDGEYQLVLAREFDALIDRLGNYTVLELEVREASIEDVFIHFYGDEPGSEPREGRTTP</sequence>
<dbReference type="PANTHER" id="PTHR42939">
    <property type="entry name" value="ABC TRANSPORTER ATP-BINDING PROTEIN ALBC-RELATED"/>
    <property type="match status" value="1"/>
</dbReference>
<dbReference type="InterPro" id="IPR027417">
    <property type="entry name" value="P-loop_NTPase"/>
</dbReference>
<dbReference type="Pfam" id="PF00005">
    <property type="entry name" value="ABC_tran"/>
    <property type="match status" value="1"/>
</dbReference>
<dbReference type="GO" id="GO:0016887">
    <property type="term" value="F:ATP hydrolysis activity"/>
    <property type="evidence" value="ECO:0007669"/>
    <property type="project" value="InterPro"/>
</dbReference>
<evidence type="ECO:0000256" key="3">
    <source>
        <dbReference type="ARBA" id="ARBA00022840"/>
    </source>
</evidence>
<dbReference type="InterPro" id="IPR017871">
    <property type="entry name" value="ABC_transporter-like_CS"/>
</dbReference>
<accession>A0A3R7KIW3</accession>
<keyword evidence="3 5" id="KW-0067">ATP-binding</keyword>
<evidence type="ECO:0000256" key="2">
    <source>
        <dbReference type="ARBA" id="ARBA00022741"/>
    </source>
</evidence>
<keyword evidence="1" id="KW-0813">Transport</keyword>
<dbReference type="SMART" id="SM00382">
    <property type="entry name" value="AAA"/>
    <property type="match status" value="1"/>
</dbReference>
<evidence type="ECO:0000313" key="5">
    <source>
        <dbReference type="EMBL" id="RKD88962.1"/>
    </source>
</evidence>
<dbReference type="EMBL" id="RAPO01000004">
    <property type="protein sequence ID" value="RKD88962.1"/>
    <property type="molecule type" value="Genomic_DNA"/>
</dbReference>
<dbReference type="Proteomes" id="UP000283805">
    <property type="component" value="Unassembled WGS sequence"/>
</dbReference>
<dbReference type="InterPro" id="IPR003593">
    <property type="entry name" value="AAA+_ATPase"/>
</dbReference>
<evidence type="ECO:0000259" key="4">
    <source>
        <dbReference type="PROSITE" id="PS50893"/>
    </source>
</evidence>
<name>A0A3R7KIW3_9EURY</name>
<gene>
    <name evidence="5" type="ORF">ATJ93_3783</name>
</gene>
<dbReference type="PROSITE" id="PS00211">
    <property type="entry name" value="ABC_TRANSPORTER_1"/>
    <property type="match status" value="1"/>
</dbReference>
<organism evidence="5 6">
    <name type="scientific">Halopiger aswanensis</name>
    <dbReference type="NCBI Taxonomy" id="148449"/>
    <lineage>
        <taxon>Archaea</taxon>
        <taxon>Methanobacteriati</taxon>
        <taxon>Methanobacteriota</taxon>
        <taxon>Stenosarchaea group</taxon>
        <taxon>Halobacteria</taxon>
        <taxon>Halobacteriales</taxon>
        <taxon>Natrialbaceae</taxon>
        <taxon>Halopiger</taxon>
    </lineage>
</organism>
<keyword evidence="2" id="KW-0547">Nucleotide-binding</keyword>
<dbReference type="GO" id="GO:0005524">
    <property type="term" value="F:ATP binding"/>
    <property type="evidence" value="ECO:0007669"/>
    <property type="project" value="UniProtKB-KW"/>
</dbReference>
<dbReference type="SUPFAM" id="SSF52540">
    <property type="entry name" value="P-loop containing nucleoside triphosphate hydrolases"/>
    <property type="match status" value="1"/>
</dbReference>
<dbReference type="Gene3D" id="3.40.50.300">
    <property type="entry name" value="P-loop containing nucleotide triphosphate hydrolases"/>
    <property type="match status" value="1"/>
</dbReference>
<dbReference type="CDD" id="cd03230">
    <property type="entry name" value="ABC_DR_subfamily_A"/>
    <property type="match status" value="1"/>
</dbReference>
<dbReference type="InterPro" id="IPR051782">
    <property type="entry name" value="ABC_Transporter_VariousFunc"/>
</dbReference>
<protein>
    <submittedName>
        <fullName evidence="5">ABC-2 type transport system ATP-binding protein</fullName>
    </submittedName>
</protein>
<feature type="domain" description="ABC transporter" evidence="4">
    <location>
        <begin position="52"/>
        <end position="276"/>
    </location>
</feature>
<dbReference type="InterPro" id="IPR003439">
    <property type="entry name" value="ABC_transporter-like_ATP-bd"/>
</dbReference>
<keyword evidence="6" id="KW-1185">Reference proteome</keyword>
<reference evidence="5 6" key="1">
    <citation type="submission" date="2018-09" db="EMBL/GenBank/DDBJ databases">
        <title>Genomic Encyclopedia of Archaeal and Bacterial Type Strains, Phase II (KMG-II): from individual species to whole genera.</title>
        <authorList>
            <person name="Goeker M."/>
        </authorList>
    </citation>
    <scope>NUCLEOTIDE SEQUENCE [LARGE SCALE GENOMIC DNA]</scope>
    <source>
        <strain evidence="5 6">DSM 13151</strain>
    </source>
</reference>
<dbReference type="AlphaFoldDB" id="A0A3R7KIW3"/>
<comment type="caution">
    <text evidence="5">The sequence shown here is derived from an EMBL/GenBank/DDBJ whole genome shotgun (WGS) entry which is preliminary data.</text>
</comment>
<dbReference type="PANTHER" id="PTHR42939:SF1">
    <property type="entry name" value="ABC TRANSPORTER ATP-BINDING PROTEIN ALBC-RELATED"/>
    <property type="match status" value="1"/>
</dbReference>
<proteinExistence type="predicted"/>